<dbReference type="Pfam" id="PF08597">
    <property type="entry name" value="eIF3_subunit"/>
    <property type="match status" value="1"/>
</dbReference>
<evidence type="ECO:0000313" key="6">
    <source>
        <dbReference type="Proteomes" id="UP000631114"/>
    </source>
</evidence>
<organism evidence="5 6">
    <name type="scientific">Coptis chinensis</name>
    <dbReference type="NCBI Taxonomy" id="261450"/>
    <lineage>
        <taxon>Eukaryota</taxon>
        <taxon>Viridiplantae</taxon>
        <taxon>Streptophyta</taxon>
        <taxon>Embryophyta</taxon>
        <taxon>Tracheophyta</taxon>
        <taxon>Spermatophyta</taxon>
        <taxon>Magnoliopsida</taxon>
        <taxon>Ranunculales</taxon>
        <taxon>Ranunculaceae</taxon>
        <taxon>Coptidoideae</taxon>
        <taxon>Coptis</taxon>
    </lineage>
</organism>
<evidence type="ECO:0000256" key="4">
    <source>
        <dbReference type="SAM" id="MobiDB-lite"/>
    </source>
</evidence>
<dbReference type="InterPro" id="IPR013906">
    <property type="entry name" value="eIF3j"/>
</dbReference>
<protein>
    <recommendedName>
        <fullName evidence="7">Eukaryotic translation initiation factor 3 30 kDa subunit</fullName>
    </recommendedName>
</protein>
<dbReference type="Gene3D" id="1.10.246.60">
    <property type="entry name" value="Eukaryotic translation initiation factor 3 like domains"/>
    <property type="match status" value="1"/>
</dbReference>
<keyword evidence="6" id="KW-1185">Reference proteome</keyword>
<dbReference type="PANTHER" id="PTHR21681:SF0">
    <property type="entry name" value="EUKARYOTIC TRANSLATION INITIATION FACTOR 3 SUBUNIT J"/>
    <property type="match status" value="1"/>
</dbReference>
<comment type="caution">
    <text evidence="5">The sequence shown here is derived from an EMBL/GenBank/DDBJ whole genome shotgun (WGS) entry which is preliminary data.</text>
</comment>
<keyword evidence="2" id="KW-0396">Initiation factor</keyword>
<reference evidence="5 6" key="1">
    <citation type="submission" date="2020-10" db="EMBL/GenBank/DDBJ databases">
        <title>The Coptis chinensis genome and diversification of protoberbering-type alkaloids.</title>
        <authorList>
            <person name="Wang B."/>
            <person name="Shu S."/>
            <person name="Song C."/>
            <person name="Liu Y."/>
        </authorList>
    </citation>
    <scope>NUCLEOTIDE SEQUENCE [LARGE SCALE GENOMIC DNA]</scope>
    <source>
        <strain evidence="5">HL-2020</strain>
        <tissue evidence="5">Leaf</tissue>
    </source>
</reference>
<gene>
    <name evidence="5" type="ORF">IFM89_029828</name>
</gene>
<evidence type="ECO:0000256" key="1">
    <source>
        <dbReference type="ARBA" id="ARBA00022490"/>
    </source>
</evidence>
<dbReference type="Proteomes" id="UP000631114">
    <property type="component" value="Unassembled WGS sequence"/>
</dbReference>
<evidence type="ECO:0008006" key="7">
    <source>
        <dbReference type="Google" id="ProtNLM"/>
    </source>
</evidence>
<dbReference type="PANTHER" id="PTHR21681">
    <property type="entry name" value="EUKARYOTIC TRANSLATION INITIATION FACTOR 3 SUBUNIT J"/>
    <property type="match status" value="1"/>
</dbReference>
<dbReference type="InterPro" id="IPR023194">
    <property type="entry name" value="eIF3-like_dom_sf"/>
</dbReference>
<evidence type="ECO:0000313" key="5">
    <source>
        <dbReference type="EMBL" id="KAF9602529.1"/>
    </source>
</evidence>
<proteinExistence type="predicted"/>
<keyword evidence="3" id="KW-0648">Protein biosynthesis</keyword>
<dbReference type="GO" id="GO:0005852">
    <property type="term" value="C:eukaryotic translation initiation factor 3 complex"/>
    <property type="evidence" value="ECO:0007669"/>
    <property type="project" value="InterPro"/>
</dbReference>
<evidence type="ECO:0000256" key="3">
    <source>
        <dbReference type="ARBA" id="ARBA00022917"/>
    </source>
</evidence>
<evidence type="ECO:0000256" key="2">
    <source>
        <dbReference type="ARBA" id="ARBA00022540"/>
    </source>
</evidence>
<keyword evidence="1" id="KW-0963">Cytoplasm</keyword>
<dbReference type="EMBL" id="JADFTS010000006">
    <property type="protein sequence ID" value="KAF9602529.1"/>
    <property type="molecule type" value="Genomic_DNA"/>
</dbReference>
<name>A0A835LT79_9MAGN</name>
<feature type="compositionally biased region" description="Basic and acidic residues" evidence="4">
    <location>
        <begin position="49"/>
        <end position="68"/>
    </location>
</feature>
<dbReference type="OrthoDB" id="20381at2759"/>
<dbReference type="GO" id="GO:0003743">
    <property type="term" value="F:translation initiation factor activity"/>
    <property type="evidence" value="ECO:0007669"/>
    <property type="project" value="UniProtKB-KW"/>
</dbReference>
<sequence length="194" mass="21889">MGDDWEDGPIPPVMEKELPKYAYNDEDVEDNEEKSTLVGAPAPKQNTRKSVEKKGTNENPLAEKLRQQRLVEEADYKLTTELFGNTDDEKSLDNFIPKSESDFSEYAQLISHKVLPFEKSSHYVELVKDVMRLLLTPMKAEDAKEVASSITEIVKEKLKAKEEANAGINKTAAKKPELHNVVGDYDSQDADDFI</sequence>
<dbReference type="AlphaFoldDB" id="A0A835LT79"/>
<accession>A0A835LT79</accession>
<feature type="region of interest" description="Disordered" evidence="4">
    <location>
        <begin position="1"/>
        <end position="68"/>
    </location>
</feature>